<reference evidence="2 3" key="1">
    <citation type="submission" date="2019-07" db="EMBL/GenBank/DDBJ databases">
        <title>Genomic Encyclopedia of Archaeal and Bacterial Type Strains, Phase II (KMG-II): from individual species to whole genera.</title>
        <authorList>
            <person name="Goeker M."/>
        </authorList>
    </citation>
    <scope>NUCLEOTIDE SEQUENCE [LARGE SCALE GENOMIC DNA]</scope>
    <source>
        <strain evidence="2 3">ATCC BAA-1854</strain>
    </source>
</reference>
<keyword evidence="1" id="KW-0732">Signal</keyword>
<evidence type="ECO:0000256" key="1">
    <source>
        <dbReference type="SAM" id="SignalP"/>
    </source>
</evidence>
<gene>
    <name evidence="2" type="ORF">JN11_04206</name>
</gene>
<dbReference type="AlphaFoldDB" id="A0A562TQQ1"/>
<accession>A0A562TQQ1</accession>
<sequence>MKKLYLSLLALFLASQLHAQKFELSFQANSGLFHYSGNSASSTSVIIQNGTTPKQNYTNNPYGNKNAFSYGADVQAQYVSKGGFITGIQAGYNILRSKTNITSVFPLEFELEESVLNPLYYAPFNPSLPAKGSTILQDQFINLNPYIGYRIKTKKINIDLMPGIDIGFGINSYDKGKATTTDGTVYETDYKEVKPLTDVRLKFGAAVLYKKWGVTASFAHGLTNYTKNLLNDSPIVYKAQSELLRFGISYRIF</sequence>
<evidence type="ECO:0000313" key="2">
    <source>
        <dbReference type="EMBL" id="TWI95931.1"/>
    </source>
</evidence>
<organism evidence="2 3">
    <name type="scientific">Mucilaginibacter frigoritolerans</name>
    <dbReference type="NCBI Taxonomy" id="652788"/>
    <lineage>
        <taxon>Bacteria</taxon>
        <taxon>Pseudomonadati</taxon>
        <taxon>Bacteroidota</taxon>
        <taxon>Sphingobacteriia</taxon>
        <taxon>Sphingobacteriales</taxon>
        <taxon>Sphingobacteriaceae</taxon>
        <taxon>Mucilaginibacter</taxon>
    </lineage>
</organism>
<protein>
    <submittedName>
        <fullName evidence="2">Outer membrane protein with beta-barrel domain</fullName>
    </submittedName>
</protein>
<dbReference type="OrthoDB" id="1340981at2"/>
<dbReference type="Proteomes" id="UP000317010">
    <property type="component" value="Unassembled WGS sequence"/>
</dbReference>
<evidence type="ECO:0000313" key="3">
    <source>
        <dbReference type="Proteomes" id="UP000317010"/>
    </source>
</evidence>
<feature type="signal peptide" evidence="1">
    <location>
        <begin position="1"/>
        <end position="19"/>
    </location>
</feature>
<dbReference type="EMBL" id="VLLI01000014">
    <property type="protein sequence ID" value="TWI95931.1"/>
    <property type="molecule type" value="Genomic_DNA"/>
</dbReference>
<feature type="chain" id="PRO_5022082072" evidence="1">
    <location>
        <begin position="20"/>
        <end position="253"/>
    </location>
</feature>
<keyword evidence="3" id="KW-1185">Reference proteome</keyword>
<name>A0A562TQQ1_9SPHI</name>
<dbReference type="RefSeq" id="WP_144915686.1">
    <property type="nucleotide sequence ID" value="NZ_VLLI01000014.1"/>
</dbReference>
<proteinExistence type="predicted"/>
<comment type="caution">
    <text evidence="2">The sequence shown here is derived from an EMBL/GenBank/DDBJ whole genome shotgun (WGS) entry which is preliminary data.</text>
</comment>